<dbReference type="EMBL" id="CADCTR010001965">
    <property type="protein sequence ID" value="CAA9323146.1"/>
    <property type="molecule type" value="Genomic_DNA"/>
</dbReference>
<feature type="transmembrane region" description="Helical" evidence="1">
    <location>
        <begin position="170"/>
        <end position="194"/>
    </location>
</feature>
<feature type="transmembrane region" description="Helical" evidence="1">
    <location>
        <begin position="206"/>
        <end position="229"/>
    </location>
</feature>
<feature type="transmembrane region" description="Helical" evidence="1">
    <location>
        <begin position="37"/>
        <end position="60"/>
    </location>
</feature>
<protein>
    <submittedName>
        <fullName evidence="2">Uncharacterized protein</fullName>
    </submittedName>
</protein>
<gene>
    <name evidence="2" type="ORF">AVDCRST_MAG93-5846</name>
</gene>
<organism evidence="2">
    <name type="scientific">uncultured Chloroflexia bacterium</name>
    <dbReference type="NCBI Taxonomy" id="1672391"/>
    <lineage>
        <taxon>Bacteria</taxon>
        <taxon>Bacillati</taxon>
        <taxon>Chloroflexota</taxon>
        <taxon>Chloroflexia</taxon>
        <taxon>environmental samples</taxon>
    </lineage>
</organism>
<evidence type="ECO:0000256" key="1">
    <source>
        <dbReference type="SAM" id="Phobius"/>
    </source>
</evidence>
<name>A0A6J4L5G0_9CHLR</name>
<keyword evidence="1" id="KW-1133">Transmembrane helix</keyword>
<reference evidence="2" key="1">
    <citation type="submission" date="2020-02" db="EMBL/GenBank/DDBJ databases">
        <authorList>
            <person name="Meier V. D."/>
        </authorList>
    </citation>
    <scope>NUCLEOTIDE SEQUENCE</scope>
    <source>
        <strain evidence="2">AVDCRST_MAG93</strain>
    </source>
</reference>
<keyword evidence="1" id="KW-0472">Membrane</keyword>
<evidence type="ECO:0000313" key="2">
    <source>
        <dbReference type="EMBL" id="CAA9323146.1"/>
    </source>
</evidence>
<dbReference type="AlphaFoldDB" id="A0A6J4L5G0"/>
<keyword evidence="1" id="KW-0812">Transmembrane</keyword>
<feature type="transmembrane region" description="Helical" evidence="1">
    <location>
        <begin position="7"/>
        <end position="25"/>
    </location>
</feature>
<accession>A0A6J4L5G0</accession>
<sequence>MTEKFSYYDFLAYLVPGTVVLWAAIKLAEAVDILQFISTQSTLLNASAFVVIAFLAGHLVQAEAQRWLNAGHWYSVFPNGFPTRSFLVRGQEDEKGNLWSSESRRLAYVSVALRHGFLDEGQVAKLAAAGVEEIEEARRASQEAYRAAFGFLTDEGRAQKAITANQTYGLFRGLTMSSAVVAALFFIILVVGLARSCGEWTERLATWAGFAELILFPLLVMVTFTYAAVSFRLRARNRGKHHAREVFDALLSKPPSNGEDATSHTLSTG</sequence>
<proteinExistence type="predicted"/>